<dbReference type="Proteomes" id="UP000076798">
    <property type="component" value="Unassembled WGS sequence"/>
</dbReference>
<dbReference type="AlphaFoldDB" id="A0A166BVE6"/>
<evidence type="ECO:0000313" key="2">
    <source>
        <dbReference type="Proteomes" id="UP000076798"/>
    </source>
</evidence>
<organism evidence="1 2">
    <name type="scientific">Sistotremastrum suecicum HHB10207 ss-3</name>
    <dbReference type="NCBI Taxonomy" id="1314776"/>
    <lineage>
        <taxon>Eukaryota</taxon>
        <taxon>Fungi</taxon>
        <taxon>Dikarya</taxon>
        <taxon>Basidiomycota</taxon>
        <taxon>Agaricomycotina</taxon>
        <taxon>Agaricomycetes</taxon>
        <taxon>Sistotremastrales</taxon>
        <taxon>Sistotremastraceae</taxon>
        <taxon>Sistotremastrum</taxon>
    </lineage>
</organism>
<sequence length="279" mass="31428">MLGTATSTTGRTKIIVVEDGTVVAYDYLQGLTGLDYAQEQLRIMCDLVNAYQFLLDRGGSWRGGFRDILLTAKDQRLRIGGLGSIDDNWNDSGWRMWEAFKRVNGNWRLVGSFESYKSLFSEAKNSLERWKEDAKDENAQVLLDNLWLWSPSSLFEQPTNSIPLVGQIGWMEGQEWHIIPLSVPFEVANAPAYSAIADRLCGAEWDAVEGTQLDGFTRWSVRGFPGDKINLRTWVRSTCTAQIEKFFFASALPLAEEFGLKVSSLWFVSRAGFQIDASV</sequence>
<gene>
    <name evidence="1" type="ORF">SISSUDRAFT_924780</name>
</gene>
<proteinExistence type="predicted"/>
<reference evidence="1 2" key="1">
    <citation type="journal article" date="2016" name="Mol. Biol. Evol.">
        <title>Comparative Genomics of Early-Diverging Mushroom-Forming Fungi Provides Insights into the Origins of Lignocellulose Decay Capabilities.</title>
        <authorList>
            <person name="Nagy L.G."/>
            <person name="Riley R."/>
            <person name="Tritt A."/>
            <person name="Adam C."/>
            <person name="Daum C."/>
            <person name="Floudas D."/>
            <person name="Sun H."/>
            <person name="Yadav J.S."/>
            <person name="Pangilinan J."/>
            <person name="Larsson K.H."/>
            <person name="Matsuura K."/>
            <person name="Barry K."/>
            <person name="Labutti K."/>
            <person name="Kuo R."/>
            <person name="Ohm R.A."/>
            <person name="Bhattacharya S.S."/>
            <person name="Shirouzu T."/>
            <person name="Yoshinaga Y."/>
            <person name="Martin F.M."/>
            <person name="Grigoriev I.V."/>
            <person name="Hibbett D.S."/>
        </authorList>
    </citation>
    <scope>NUCLEOTIDE SEQUENCE [LARGE SCALE GENOMIC DNA]</scope>
    <source>
        <strain evidence="1 2">HHB10207 ss-3</strain>
    </source>
</reference>
<keyword evidence="2" id="KW-1185">Reference proteome</keyword>
<name>A0A166BVE6_9AGAM</name>
<evidence type="ECO:0000313" key="1">
    <source>
        <dbReference type="EMBL" id="KZT36788.1"/>
    </source>
</evidence>
<dbReference type="EMBL" id="KV428099">
    <property type="protein sequence ID" value="KZT36788.1"/>
    <property type="molecule type" value="Genomic_DNA"/>
</dbReference>
<accession>A0A166BVE6</accession>
<protein>
    <submittedName>
        <fullName evidence="1">Uncharacterized protein</fullName>
    </submittedName>
</protein>